<dbReference type="EMBL" id="MU793518">
    <property type="protein sequence ID" value="KAJ3781863.1"/>
    <property type="molecule type" value="Genomic_DNA"/>
</dbReference>
<dbReference type="Gene3D" id="1.10.10.10">
    <property type="entry name" value="Winged helix-like DNA-binding domain superfamily/Winged helix DNA-binding domain"/>
    <property type="match status" value="1"/>
</dbReference>
<accession>A0AA38NJQ6</accession>
<dbReference type="PROSITE" id="PS51683">
    <property type="entry name" value="SAM_OMT_II"/>
    <property type="match status" value="1"/>
</dbReference>
<reference evidence="6" key="1">
    <citation type="submission" date="2022-08" db="EMBL/GenBank/DDBJ databases">
        <authorList>
            <consortium name="DOE Joint Genome Institute"/>
            <person name="Min B."/>
            <person name="Riley R."/>
            <person name="Sierra-Patev S."/>
            <person name="Naranjo-Ortiz M."/>
            <person name="Looney B."/>
            <person name="Konkel Z."/>
            <person name="Slot J.C."/>
            <person name="Sakamoto Y."/>
            <person name="Steenwyk J.L."/>
            <person name="Rokas A."/>
            <person name="Carro J."/>
            <person name="Camarero S."/>
            <person name="Ferreira P."/>
            <person name="Molpeceres G."/>
            <person name="Ruiz-Duenas F.J."/>
            <person name="Serrano A."/>
            <person name="Henrissat B."/>
            <person name="Drula E."/>
            <person name="Hughes K.W."/>
            <person name="Mata J.L."/>
            <person name="Ishikawa N.K."/>
            <person name="Vargas-Isla R."/>
            <person name="Ushijima S."/>
            <person name="Smith C.A."/>
            <person name="Ahrendt S."/>
            <person name="Andreopoulos W."/>
            <person name="He G."/>
            <person name="Labutti K."/>
            <person name="Lipzen A."/>
            <person name="Ng V."/>
            <person name="Sandor L."/>
            <person name="Barry K."/>
            <person name="Martinez A.T."/>
            <person name="Xiao Y."/>
            <person name="Gibbons J.G."/>
            <person name="Terashima K."/>
            <person name="Hibbett D.S."/>
            <person name="Grigoriev I.V."/>
        </authorList>
    </citation>
    <scope>NUCLEOTIDE SEQUENCE</scope>
    <source>
        <strain evidence="6">TFB10291</strain>
    </source>
</reference>
<proteinExistence type="predicted"/>
<dbReference type="Gene3D" id="3.40.50.150">
    <property type="entry name" value="Vaccinia Virus protein VP39"/>
    <property type="match status" value="1"/>
</dbReference>
<sequence>MSTIQKLVQMIDQAVKDLEDVCMKDGLTVPDLSESFTLESEAFRENPAAFEATNIAVAAALQLVAHLMPPTTSLAHAACGHYKSACLRICAESNIAEILRESGSQGLHLDSIAKQSGIERNKLSLVLRYLATHNIFREVIPDVFTHTRISSVMDTGKSLKELQASPDTKHDNTLGLAALVEYVVDEVAKSSAYGYETIKDPITGPSREPHHTPLNRAFGTTLPTYDWYELPENAYRLRRFGAAMKGMSALQPSDVILGAYDWSSLEKGALVVDVGGGIGTSTLALYNAFPRFKYIVQDRPPIITQAIEACKKENPKALESGCVKFQVHDFFMPQQQSATVFLLKLILHDYSDANAFKILSALRMAATPSTILLSIDSLMAYACHVPDSHVAVPGATAPEAPAPLLANWGPVADTSYIPDLTMFFAVGGQERTLGHAKSLLEKSGWKLIRVNRGEGNFTPTLVAKPIQDYKL</sequence>
<evidence type="ECO:0000259" key="4">
    <source>
        <dbReference type="Pfam" id="PF00891"/>
    </source>
</evidence>
<evidence type="ECO:0000256" key="3">
    <source>
        <dbReference type="ARBA" id="ARBA00022691"/>
    </source>
</evidence>
<dbReference type="PANTHER" id="PTHR43712:SF2">
    <property type="entry name" value="O-METHYLTRANSFERASE CICE"/>
    <property type="match status" value="1"/>
</dbReference>
<gene>
    <name evidence="6" type="ORF">GGU10DRAFT_319605</name>
</gene>
<dbReference type="Pfam" id="PF00891">
    <property type="entry name" value="Methyltransf_2"/>
    <property type="match status" value="1"/>
</dbReference>
<dbReference type="InterPro" id="IPR001077">
    <property type="entry name" value="COMT_C"/>
</dbReference>
<dbReference type="Proteomes" id="UP001163798">
    <property type="component" value="Unassembled WGS sequence"/>
</dbReference>
<keyword evidence="1 6" id="KW-0489">Methyltransferase</keyword>
<dbReference type="InterPro" id="IPR029063">
    <property type="entry name" value="SAM-dependent_MTases_sf"/>
</dbReference>
<evidence type="ECO:0000313" key="7">
    <source>
        <dbReference type="Proteomes" id="UP001163798"/>
    </source>
</evidence>
<dbReference type="InterPro" id="IPR036388">
    <property type="entry name" value="WH-like_DNA-bd_sf"/>
</dbReference>
<keyword evidence="2" id="KW-0808">Transferase</keyword>
<dbReference type="PANTHER" id="PTHR43712">
    <property type="entry name" value="PUTATIVE (AFU_ORTHOLOGUE AFUA_4G14580)-RELATED"/>
    <property type="match status" value="1"/>
</dbReference>
<dbReference type="SUPFAM" id="SSF46785">
    <property type="entry name" value="Winged helix' DNA-binding domain"/>
    <property type="match status" value="1"/>
</dbReference>
<dbReference type="Pfam" id="PF08100">
    <property type="entry name" value="Dimerisation"/>
    <property type="match status" value="1"/>
</dbReference>
<dbReference type="InterPro" id="IPR012967">
    <property type="entry name" value="COMT_dimerisation"/>
</dbReference>
<keyword evidence="7" id="KW-1185">Reference proteome</keyword>
<dbReference type="InterPro" id="IPR016461">
    <property type="entry name" value="COMT-like"/>
</dbReference>
<evidence type="ECO:0000256" key="2">
    <source>
        <dbReference type="ARBA" id="ARBA00022679"/>
    </source>
</evidence>
<evidence type="ECO:0000256" key="1">
    <source>
        <dbReference type="ARBA" id="ARBA00022603"/>
    </source>
</evidence>
<keyword evidence="3" id="KW-0949">S-adenosyl-L-methionine</keyword>
<feature type="domain" description="O-methyltransferase dimerisation" evidence="5">
    <location>
        <begin position="77"/>
        <end position="152"/>
    </location>
</feature>
<comment type="caution">
    <text evidence="6">The sequence shown here is derived from an EMBL/GenBank/DDBJ whole genome shotgun (WGS) entry which is preliminary data.</text>
</comment>
<feature type="domain" description="O-methyltransferase C-terminal" evidence="4">
    <location>
        <begin position="212"/>
        <end position="382"/>
    </location>
</feature>
<organism evidence="6 7">
    <name type="scientific">Lentinula aff. detonsa</name>
    <dbReference type="NCBI Taxonomy" id="2804958"/>
    <lineage>
        <taxon>Eukaryota</taxon>
        <taxon>Fungi</taxon>
        <taxon>Dikarya</taxon>
        <taxon>Basidiomycota</taxon>
        <taxon>Agaricomycotina</taxon>
        <taxon>Agaricomycetes</taxon>
        <taxon>Agaricomycetidae</taxon>
        <taxon>Agaricales</taxon>
        <taxon>Marasmiineae</taxon>
        <taxon>Omphalotaceae</taxon>
        <taxon>Lentinula</taxon>
    </lineage>
</organism>
<dbReference type="GO" id="GO:0032259">
    <property type="term" value="P:methylation"/>
    <property type="evidence" value="ECO:0007669"/>
    <property type="project" value="UniProtKB-KW"/>
</dbReference>
<dbReference type="GO" id="GO:0008171">
    <property type="term" value="F:O-methyltransferase activity"/>
    <property type="evidence" value="ECO:0007669"/>
    <property type="project" value="InterPro"/>
</dbReference>
<protein>
    <submittedName>
        <fullName evidence="6">S-adenosyl-L-methionine-dependent methyltransferase</fullName>
    </submittedName>
</protein>
<dbReference type="InterPro" id="IPR036390">
    <property type="entry name" value="WH_DNA-bd_sf"/>
</dbReference>
<dbReference type="AlphaFoldDB" id="A0AA38NJQ6"/>
<name>A0AA38NJQ6_9AGAR</name>
<evidence type="ECO:0000259" key="5">
    <source>
        <dbReference type="Pfam" id="PF08100"/>
    </source>
</evidence>
<dbReference type="SUPFAM" id="SSF53335">
    <property type="entry name" value="S-adenosyl-L-methionine-dependent methyltransferases"/>
    <property type="match status" value="1"/>
</dbReference>
<evidence type="ECO:0000313" key="6">
    <source>
        <dbReference type="EMBL" id="KAJ3781863.1"/>
    </source>
</evidence>